<proteinExistence type="predicted"/>
<keyword evidence="2 3" id="KW-0040">ANK repeat</keyword>
<dbReference type="EMBL" id="MCFL01000053">
    <property type="protein sequence ID" value="ORZ31936.1"/>
    <property type="molecule type" value="Genomic_DNA"/>
</dbReference>
<dbReference type="PROSITE" id="PS50088">
    <property type="entry name" value="ANK_REPEAT"/>
    <property type="match status" value="2"/>
</dbReference>
<gene>
    <name evidence="4" type="ORF">BCR44DRAFT_1257802</name>
</gene>
<dbReference type="InterPro" id="IPR002110">
    <property type="entry name" value="Ankyrin_rpt"/>
</dbReference>
<feature type="repeat" description="ANK" evidence="3">
    <location>
        <begin position="169"/>
        <end position="201"/>
    </location>
</feature>
<keyword evidence="5" id="KW-1185">Reference proteome</keyword>
<reference evidence="4 5" key="1">
    <citation type="submission" date="2016-07" db="EMBL/GenBank/DDBJ databases">
        <title>Pervasive Adenine N6-methylation of Active Genes in Fungi.</title>
        <authorList>
            <consortium name="DOE Joint Genome Institute"/>
            <person name="Mondo S.J."/>
            <person name="Dannebaum R.O."/>
            <person name="Kuo R.C."/>
            <person name="Labutti K."/>
            <person name="Haridas S."/>
            <person name="Kuo A."/>
            <person name="Salamov A."/>
            <person name="Ahrendt S.R."/>
            <person name="Lipzen A."/>
            <person name="Sullivan W."/>
            <person name="Andreopoulos W.B."/>
            <person name="Clum A."/>
            <person name="Lindquist E."/>
            <person name="Daum C."/>
            <person name="Ramamoorthy G.K."/>
            <person name="Gryganskyi A."/>
            <person name="Culley D."/>
            <person name="Magnuson J.K."/>
            <person name="James T.Y."/>
            <person name="O'Malley M.A."/>
            <person name="Stajich J.E."/>
            <person name="Spatafora J.W."/>
            <person name="Visel A."/>
            <person name="Grigoriev I.V."/>
        </authorList>
    </citation>
    <scope>NUCLEOTIDE SEQUENCE [LARGE SCALE GENOMIC DNA]</scope>
    <source>
        <strain evidence="4 5">PL171</strain>
    </source>
</reference>
<evidence type="ECO:0000256" key="3">
    <source>
        <dbReference type="PROSITE-ProRule" id="PRU00023"/>
    </source>
</evidence>
<comment type="caution">
    <text evidence="4">The sequence shown here is derived from an EMBL/GenBank/DDBJ whole genome shotgun (WGS) entry which is preliminary data.</text>
</comment>
<sequence>MSCSGCAKYVWKLLGSHMVHSLSQTFWVEQNASADSIPITKRLALANALDHPVDHHGNTALHLAVLHGDVPLIALLLRKGADPNVQNAAGMTPLETTKSLHESDSPLHSIISRFGCLDKDESNCRPAPHLPAADLMAAGVSPHKLATLGQTWHLIPLLNGSPTTASDPDGITPLMRASAAGRTETVTRLIARGVDIHARDANGWTALTWACAGGWSDTVTTLLKNSQAAGAFHVSSKTSPLAVASFFGHDSIVAQLVTSHIKPSPASLMLAAWMQHPRVLSKLITAGVAIPQPFSDWLANGRRARSEWENKHCIVVEPAADSAIIASPSTSISGNLSPSTLADLEVDRVLTVASPETALVAGKQLVKSVPTKTAHQATSELRAELLSAEATPERALRVRGGGVPRFRRGPVFETSELAGTTSHSRSVIRQ</sequence>
<keyword evidence="1" id="KW-0677">Repeat</keyword>
<dbReference type="InterPro" id="IPR036770">
    <property type="entry name" value="Ankyrin_rpt-contain_sf"/>
</dbReference>
<evidence type="ECO:0000313" key="5">
    <source>
        <dbReference type="Proteomes" id="UP000193411"/>
    </source>
</evidence>
<dbReference type="Proteomes" id="UP000193411">
    <property type="component" value="Unassembled WGS sequence"/>
</dbReference>
<dbReference type="SMART" id="SM00248">
    <property type="entry name" value="ANK"/>
    <property type="match status" value="4"/>
</dbReference>
<dbReference type="AlphaFoldDB" id="A0A1Y2HBH0"/>
<dbReference type="OrthoDB" id="539213at2759"/>
<dbReference type="PROSITE" id="PS50297">
    <property type="entry name" value="ANK_REP_REGION"/>
    <property type="match status" value="2"/>
</dbReference>
<dbReference type="STRING" id="765915.A0A1Y2HBH0"/>
<feature type="repeat" description="ANK" evidence="3">
    <location>
        <begin position="56"/>
        <end position="88"/>
    </location>
</feature>
<organism evidence="4 5">
    <name type="scientific">Catenaria anguillulae PL171</name>
    <dbReference type="NCBI Taxonomy" id="765915"/>
    <lineage>
        <taxon>Eukaryota</taxon>
        <taxon>Fungi</taxon>
        <taxon>Fungi incertae sedis</taxon>
        <taxon>Blastocladiomycota</taxon>
        <taxon>Blastocladiomycetes</taxon>
        <taxon>Blastocladiales</taxon>
        <taxon>Catenariaceae</taxon>
        <taxon>Catenaria</taxon>
    </lineage>
</organism>
<protein>
    <submittedName>
        <fullName evidence="4">Ankyrin repeat-containing domain protein</fullName>
    </submittedName>
</protein>
<evidence type="ECO:0000256" key="1">
    <source>
        <dbReference type="ARBA" id="ARBA00022737"/>
    </source>
</evidence>
<name>A0A1Y2HBH0_9FUNG</name>
<dbReference type="Gene3D" id="1.25.40.20">
    <property type="entry name" value="Ankyrin repeat-containing domain"/>
    <property type="match status" value="2"/>
</dbReference>
<evidence type="ECO:0000256" key="2">
    <source>
        <dbReference type="ARBA" id="ARBA00023043"/>
    </source>
</evidence>
<accession>A0A1Y2HBH0</accession>
<dbReference type="Pfam" id="PF00023">
    <property type="entry name" value="Ank"/>
    <property type="match status" value="1"/>
</dbReference>
<dbReference type="Pfam" id="PF12796">
    <property type="entry name" value="Ank_2"/>
    <property type="match status" value="1"/>
</dbReference>
<dbReference type="PANTHER" id="PTHR24171">
    <property type="entry name" value="ANKYRIN REPEAT DOMAIN-CONTAINING PROTEIN 39-RELATED"/>
    <property type="match status" value="1"/>
</dbReference>
<dbReference type="SUPFAM" id="SSF48403">
    <property type="entry name" value="Ankyrin repeat"/>
    <property type="match status" value="1"/>
</dbReference>
<evidence type="ECO:0000313" key="4">
    <source>
        <dbReference type="EMBL" id="ORZ31936.1"/>
    </source>
</evidence>